<dbReference type="OrthoDB" id="3260408at2759"/>
<reference evidence="3" key="1">
    <citation type="journal article" date="2017" name="Mycologia">
        <title>Fusarium algeriense, sp. nov., a novel toxigenic crown rot pathogen of durum wheat from Algeria is nested in the Fusarium burgessii species complex.</title>
        <authorList>
            <person name="Laraba I."/>
            <person name="Keddad A."/>
            <person name="Boureghda H."/>
            <person name="Abdallah N."/>
            <person name="Vaughan M.M."/>
            <person name="Proctor R.H."/>
            <person name="Busman M."/>
            <person name="O'Donnell K."/>
        </authorList>
    </citation>
    <scope>NUCLEOTIDE SEQUENCE</scope>
    <source>
        <strain evidence="3">NRRL 25174</strain>
    </source>
</reference>
<dbReference type="Proteomes" id="UP000730481">
    <property type="component" value="Unassembled WGS sequence"/>
</dbReference>
<feature type="region of interest" description="Disordered" evidence="1">
    <location>
        <begin position="1"/>
        <end position="28"/>
    </location>
</feature>
<dbReference type="AlphaFoldDB" id="A0A9P5AM38"/>
<feature type="compositionally biased region" description="Basic and acidic residues" evidence="1">
    <location>
        <begin position="1199"/>
        <end position="1212"/>
    </location>
</feature>
<feature type="region of interest" description="Disordered" evidence="1">
    <location>
        <begin position="588"/>
        <end position="615"/>
    </location>
</feature>
<comment type="caution">
    <text evidence="3">The sequence shown here is derived from an EMBL/GenBank/DDBJ whole genome shotgun (WGS) entry which is preliminary data.</text>
</comment>
<keyword evidence="2" id="KW-0472">Membrane</keyword>
<organism evidence="3 4">
    <name type="scientific">Fusarium beomiforme</name>
    <dbReference type="NCBI Taxonomy" id="44412"/>
    <lineage>
        <taxon>Eukaryota</taxon>
        <taxon>Fungi</taxon>
        <taxon>Dikarya</taxon>
        <taxon>Ascomycota</taxon>
        <taxon>Pezizomycotina</taxon>
        <taxon>Sordariomycetes</taxon>
        <taxon>Hypocreomycetidae</taxon>
        <taxon>Hypocreales</taxon>
        <taxon>Nectriaceae</taxon>
        <taxon>Fusarium</taxon>
        <taxon>Fusarium burgessii species complex</taxon>
    </lineage>
</organism>
<feature type="region of interest" description="Disordered" evidence="1">
    <location>
        <begin position="271"/>
        <end position="345"/>
    </location>
</feature>
<proteinExistence type="predicted"/>
<sequence>MAESAGSIMNGNGHINGKANGKPVAGRRRPIKQRRSIFAWTFSVVARLATWFAIYTVLFRCPSSLEQCDENSPSICKPYFQVKNTVQPHVQPYYNHYAAPYVEIARPYYETVDSKVWQPTRAYAVQYGAPWVEKAQAHTRALWEKNGQPQLVKYQALARAHYDQSVGPYVSQAGEKLGPYYDIARTNGLQMYYEYLQPGYEFVHPYAIRGYDAASDFTTKTALPTAYWTWNKTYAFLDSNVWPHIRAVYVQNVEPQLVRIGERLGRYKTKTKPLQETYSSRQDSQKPAPQSTKSVTSVEVSSSQAPVATESRVPEVESAGSDYINPVQAPPPTENESERRRKAREMVAQDLESWQTKFATQADEGATDLEERVDEIAKRFIEENVNTNGQKLFDDLEITIDRELTGLRNKIVELAGSNTDGTDVNEQIVTAVRSSGMAIKQKAQAIRQWRQGYDEELQETVITVADVHFQVLDETRNLALQQIGMRWAWTDGITYKDWAKYHELKRTLNEWTEQLKQLIVTHPALLEAQDAAARVEDEGMEIASVAAKELARLKDVARYKVAAGDTSDNFDTDAMKLAAEQAAAAKVAEAQTPADDDSAASSLSEVVEKATSQAQEVEQDLEDFVASVAEPVKEQASEVAESASESVSSVSVVDEPNVIEKATSAVSSSVKSIASDASSLVFEGQESASSIAKEASETVEALSSTASESAVPVVEQASSELSEVVESATNVAKSEDSSMSTPLASEASEVLIGDTFSVVSNGSEEPLEASDKEPLVEIEEDPLTHRDETPLSEQHEHVKPAFLGAAAQEVPHRQIVLDDYVDTDAIASATDAAQSVYSNAVSRASEQYTSALSVVSAQIYGTPKPVHEQLLSSVSSSYDQAVSAAGDQLDKAKKAATTAAQQLPATTTVPTWLDWERIESIASQKLNEGRLWAEIQYQSALIAAGLATPTPSSAPEKYYEQAKMQYYAGLGAAQDRYSRFLSGASSALSSLTATPTPTDLAGSASSVASVARESAASAAQAAGEAAGSAYSAAGDTVKSAAKAVDDSISSVVDAASEQISAAGLAIGDSWNNIVEQISGQVYGEPTQIAWYEHVWGDASSYASKATDAAADKASLASEAAAASAVTASAQALKQYESVSELVSELISGKEPSFTESVLSRFQAAYATAAANAESLRSQANEVAASAANKVGSAASEATEAVKETFQRAKDEL</sequence>
<evidence type="ECO:0000256" key="1">
    <source>
        <dbReference type="SAM" id="MobiDB-lite"/>
    </source>
</evidence>
<evidence type="ECO:0000313" key="4">
    <source>
        <dbReference type="Proteomes" id="UP000730481"/>
    </source>
</evidence>
<protein>
    <recommendedName>
        <fullName evidence="5">Transcription factor hoxa13</fullName>
    </recommendedName>
</protein>
<reference evidence="3" key="2">
    <citation type="submission" date="2020-02" db="EMBL/GenBank/DDBJ databases">
        <title>Identification and distribution of gene clusters putatively required for synthesis of sphingolipid metabolism inhibitors in phylogenetically diverse species of the filamentous fungus Fusarium.</title>
        <authorList>
            <person name="Kim H.-S."/>
            <person name="Busman M."/>
            <person name="Brown D.W."/>
            <person name="Divon H."/>
            <person name="Uhlig S."/>
            <person name="Proctor R.H."/>
        </authorList>
    </citation>
    <scope>NUCLEOTIDE SEQUENCE</scope>
    <source>
        <strain evidence="3">NRRL 25174</strain>
    </source>
</reference>
<dbReference type="PANTHER" id="PTHR23242:SF9">
    <property type="entry name" value="TRANSCRIPTION FACTOR HOXA13"/>
    <property type="match status" value="1"/>
</dbReference>
<accession>A0A9P5AM38</accession>
<feature type="transmembrane region" description="Helical" evidence="2">
    <location>
        <begin position="37"/>
        <end position="58"/>
    </location>
</feature>
<dbReference type="EMBL" id="PVQB02000206">
    <property type="protein sequence ID" value="KAF4341014.1"/>
    <property type="molecule type" value="Genomic_DNA"/>
</dbReference>
<keyword evidence="2" id="KW-0812">Transmembrane</keyword>
<name>A0A9P5AM38_9HYPO</name>
<keyword evidence="4" id="KW-1185">Reference proteome</keyword>
<feature type="compositionally biased region" description="Polar residues" evidence="1">
    <location>
        <begin position="272"/>
        <end position="290"/>
    </location>
</feature>
<gene>
    <name evidence="3" type="ORF">FBEOM_5065</name>
</gene>
<keyword evidence="2" id="KW-1133">Transmembrane helix</keyword>
<evidence type="ECO:0008006" key="5">
    <source>
        <dbReference type="Google" id="ProtNLM"/>
    </source>
</evidence>
<feature type="compositionally biased region" description="Basic and acidic residues" evidence="1">
    <location>
        <begin position="336"/>
        <end position="345"/>
    </location>
</feature>
<evidence type="ECO:0000313" key="3">
    <source>
        <dbReference type="EMBL" id="KAF4341014.1"/>
    </source>
</evidence>
<feature type="compositionally biased region" description="Low complexity" evidence="1">
    <location>
        <begin position="291"/>
        <end position="303"/>
    </location>
</feature>
<dbReference type="PANTHER" id="PTHR23242">
    <property type="entry name" value="TRANSCRIPTION FACTOR HOXA13"/>
    <property type="match status" value="1"/>
</dbReference>
<evidence type="ECO:0000256" key="2">
    <source>
        <dbReference type="SAM" id="Phobius"/>
    </source>
</evidence>
<feature type="region of interest" description="Disordered" evidence="1">
    <location>
        <begin position="1187"/>
        <end position="1212"/>
    </location>
</feature>